<evidence type="ECO:0000259" key="3">
    <source>
        <dbReference type="PROSITE" id="PS50983"/>
    </source>
</evidence>
<evidence type="ECO:0000313" key="4">
    <source>
        <dbReference type="EMBL" id="AEJ62408.1"/>
    </source>
</evidence>
<dbReference type="RefSeq" id="WP_014625722.1">
    <property type="nucleotide sequence ID" value="NC_017583.1"/>
</dbReference>
<dbReference type="PANTHER" id="PTHR30535:SF34">
    <property type="entry name" value="MOLYBDATE-BINDING PROTEIN MOLA"/>
    <property type="match status" value="1"/>
</dbReference>
<reference evidence="4 5" key="1">
    <citation type="submission" date="2011-06" db="EMBL/GenBank/DDBJ databases">
        <title>The complete genome of Spirochaeta thermophila DSM 6578.</title>
        <authorList>
            <consortium name="US DOE Joint Genome Institute (JGI-PGF)"/>
            <person name="Lucas S."/>
            <person name="Lapidus A."/>
            <person name="Bruce D."/>
            <person name="Goodwin L."/>
            <person name="Pitluck S."/>
            <person name="Peters L."/>
            <person name="Kyrpides N."/>
            <person name="Mavromatis K."/>
            <person name="Ivanova N."/>
            <person name="Mikailova N."/>
            <person name="Pagani I."/>
            <person name="Chertkov O."/>
            <person name="Detter J.C."/>
            <person name="Tapia R."/>
            <person name="Han C."/>
            <person name="Land M."/>
            <person name="Hauser L."/>
            <person name="Markowitz V."/>
            <person name="Cheng J.-F."/>
            <person name="Hugenholtz P."/>
            <person name="Woyke T."/>
            <person name="Wu D."/>
            <person name="Spring S."/>
            <person name="Merkhoffer B."/>
            <person name="Schneider S."/>
            <person name="Klenk H.-P."/>
            <person name="Eisen J.A."/>
        </authorList>
    </citation>
    <scope>NUCLEOTIDE SEQUENCE [LARGE SCALE GENOMIC DNA]</scope>
    <source>
        <strain evidence="5">ATCC 700085 / DSM 6578 / Z-1203</strain>
    </source>
</reference>
<dbReference type="AlphaFoldDB" id="G0GFK9"/>
<feature type="signal peptide" evidence="2">
    <location>
        <begin position="1"/>
        <end position="19"/>
    </location>
</feature>
<evidence type="ECO:0000313" key="5">
    <source>
        <dbReference type="Proteomes" id="UP000007254"/>
    </source>
</evidence>
<sequence length="295" mass="32474">MRRMWASLLVVFLLGSGLAAQEEPAVRVTDSYGRRLLLPEYPDRVVSLAPNITETLFALGKGDLLVGRTDYCDWPAEVAGVPSVGTILQPNIERIVALEPDVVIASSHLSKEVDEKLRKLGIPVAVFNYPESFEGTYETILQVARVVGAVQKAEDLIDGIEQTVLTVMSAVSGLPRPRVYYVISYGQFGDYTAGKGTFIDTLIQIAGGVNVASDVEGWQYSAERLLEKDPDIIVCSKYYNTKEGFMKTSPYTQLTAVKEGRVFEIDNNLVDRQGPRIGEGLMALARIIHPEAFEE</sequence>
<dbReference type="Proteomes" id="UP000007254">
    <property type="component" value="Chromosome"/>
</dbReference>
<dbReference type="NCBIfam" id="NF038402">
    <property type="entry name" value="TroA_like"/>
    <property type="match status" value="1"/>
</dbReference>
<evidence type="ECO:0000256" key="2">
    <source>
        <dbReference type="SAM" id="SignalP"/>
    </source>
</evidence>
<dbReference type="STRING" id="869211.Spith_2153"/>
<evidence type="ECO:0000256" key="1">
    <source>
        <dbReference type="ARBA" id="ARBA00022729"/>
    </source>
</evidence>
<gene>
    <name evidence="4" type="ordered locus">Spith_2153</name>
</gene>
<feature type="domain" description="Fe/B12 periplasmic-binding" evidence="3">
    <location>
        <begin position="44"/>
        <end position="292"/>
    </location>
</feature>
<dbReference type="HOGENOM" id="CLU_038034_2_8_12"/>
<keyword evidence="1 2" id="KW-0732">Signal</keyword>
<dbReference type="InterPro" id="IPR002491">
    <property type="entry name" value="ABC_transptr_periplasmic_BD"/>
</dbReference>
<keyword evidence="5" id="KW-1185">Reference proteome</keyword>
<dbReference type="GO" id="GO:0071281">
    <property type="term" value="P:cellular response to iron ion"/>
    <property type="evidence" value="ECO:0007669"/>
    <property type="project" value="TreeGrafter"/>
</dbReference>
<accession>G0GFK9</accession>
<dbReference type="SUPFAM" id="SSF53807">
    <property type="entry name" value="Helical backbone' metal receptor"/>
    <property type="match status" value="1"/>
</dbReference>
<dbReference type="KEGG" id="stq:Spith_2153"/>
<feature type="chain" id="PRO_5003400436" evidence="2">
    <location>
        <begin position="20"/>
        <end position="295"/>
    </location>
</feature>
<dbReference type="CDD" id="cd01143">
    <property type="entry name" value="YvrC"/>
    <property type="match status" value="1"/>
</dbReference>
<dbReference type="Gene3D" id="3.40.50.1980">
    <property type="entry name" value="Nitrogenase molybdenum iron protein domain"/>
    <property type="match status" value="2"/>
</dbReference>
<proteinExistence type="predicted"/>
<name>G0GFK9_WINT7</name>
<organism evidence="4 5">
    <name type="scientific">Winmispira thermophila (strain ATCC 700085 / DSM 6578 / Z-1203)</name>
    <name type="common">Spirochaeta thermophila</name>
    <dbReference type="NCBI Taxonomy" id="869211"/>
    <lineage>
        <taxon>Bacteria</taxon>
        <taxon>Pseudomonadati</taxon>
        <taxon>Spirochaetota</taxon>
        <taxon>Spirochaetia</taxon>
        <taxon>Winmispirales</taxon>
        <taxon>Winmispiraceae</taxon>
        <taxon>Winmispira</taxon>
    </lineage>
</organism>
<protein>
    <submittedName>
        <fullName evidence="4">ABC-type transporter, periplasmic subunit</fullName>
    </submittedName>
</protein>
<dbReference type="OrthoDB" id="9816357at2"/>
<dbReference type="PROSITE" id="PS50983">
    <property type="entry name" value="FE_B12_PBP"/>
    <property type="match status" value="1"/>
</dbReference>
<dbReference type="EMBL" id="CP002903">
    <property type="protein sequence ID" value="AEJ62408.1"/>
    <property type="molecule type" value="Genomic_DNA"/>
</dbReference>
<dbReference type="PANTHER" id="PTHR30535">
    <property type="entry name" value="VITAMIN B12-BINDING PROTEIN"/>
    <property type="match status" value="1"/>
</dbReference>
<dbReference type="InterPro" id="IPR054828">
    <property type="entry name" value="Vit_B12_bind_prot"/>
</dbReference>
<dbReference type="Pfam" id="PF01497">
    <property type="entry name" value="Peripla_BP_2"/>
    <property type="match status" value="1"/>
</dbReference>
<dbReference type="InterPro" id="IPR050902">
    <property type="entry name" value="ABC_Transporter_SBP"/>
</dbReference>